<evidence type="ECO:0000313" key="2">
    <source>
        <dbReference type="EMBL" id="KAG7372982.1"/>
    </source>
</evidence>
<accession>A0A9K3M367</accession>
<dbReference type="AlphaFoldDB" id="A0A9K3M367"/>
<evidence type="ECO:0000313" key="3">
    <source>
        <dbReference type="Proteomes" id="UP000693970"/>
    </source>
</evidence>
<gene>
    <name evidence="2" type="ORF">IV203_033706</name>
</gene>
<sequence length="111" mass="12234">MENTENAEKHSEADAGKHSETVGRTGKDSIPEAPVGAGASMPTTNDDVDTEDDVDVTHALMVEGKGFFRADEEKESAQQVKEKEFSQTHQCRSYSDVVKSKSFPQRSCQHF</sequence>
<name>A0A9K3M367_9STRA</name>
<protein>
    <submittedName>
        <fullName evidence="2">Uncharacterized protein</fullName>
    </submittedName>
</protein>
<dbReference type="EMBL" id="JAGRRH010000002">
    <property type="protein sequence ID" value="KAG7372982.1"/>
    <property type="molecule type" value="Genomic_DNA"/>
</dbReference>
<dbReference type="Proteomes" id="UP000693970">
    <property type="component" value="Unassembled WGS sequence"/>
</dbReference>
<organism evidence="2 3">
    <name type="scientific">Nitzschia inconspicua</name>
    <dbReference type="NCBI Taxonomy" id="303405"/>
    <lineage>
        <taxon>Eukaryota</taxon>
        <taxon>Sar</taxon>
        <taxon>Stramenopiles</taxon>
        <taxon>Ochrophyta</taxon>
        <taxon>Bacillariophyta</taxon>
        <taxon>Bacillariophyceae</taxon>
        <taxon>Bacillariophycidae</taxon>
        <taxon>Bacillariales</taxon>
        <taxon>Bacillariaceae</taxon>
        <taxon>Nitzschia</taxon>
    </lineage>
</organism>
<evidence type="ECO:0000256" key="1">
    <source>
        <dbReference type="SAM" id="MobiDB-lite"/>
    </source>
</evidence>
<feature type="region of interest" description="Disordered" evidence="1">
    <location>
        <begin position="1"/>
        <end position="52"/>
    </location>
</feature>
<reference evidence="2" key="2">
    <citation type="submission" date="2021-04" db="EMBL/GenBank/DDBJ databases">
        <authorList>
            <person name="Podell S."/>
        </authorList>
    </citation>
    <scope>NUCLEOTIDE SEQUENCE</scope>
    <source>
        <strain evidence="2">Hildebrandi</strain>
    </source>
</reference>
<comment type="caution">
    <text evidence="2">The sequence shown here is derived from an EMBL/GenBank/DDBJ whole genome shotgun (WGS) entry which is preliminary data.</text>
</comment>
<feature type="compositionally biased region" description="Basic and acidic residues" evidence="1">
    <location>
        <begin position="1"/>
        <end position="30"/>
    </location>
</feature>
<proteinExistence type="predicted"/>
<keyword evidence="3" id="KW-1185">Reference proteome</keyword>
<reference evidence="2" key="1">
    <citation type="journal article" date="2021" name="Sci. Rep.">
        <title>Diploid genomic architecture of Nitzschia inconspicua, an elite biomass production diatom.</title>
        <authorList>
            <person name="Oliver A."/>
            <person name="Podell S."/>
            <person name="Pinowska A."/>
            <person name="Traller J.C."/>
            <person name="Smith S.R."/>
            <person name="McClure R."/>
            <person name="Beliaev A."/>
            <person name="Bohutskyi P."/>
            <person name="Hill E.A."/>
            <person name="Rabines A."/>
            <person name="Zheng H."/>
            <person name="Allen L.Z."/>
            <person name="Kuo A."/>
            <person name="Grigoriev I.V."/>
            <person name="Allen A.E."/>
            <person name="Hazlebeck D."/>
            <person name="Allen E.E."/>
        </authorList>
    </citation>
    <scope>NUCLEOTIDE SEQUENCE</scope>
    <source>
        <strain evidence="2">Hildebrandi</strain>
    </source>
</reference>